<feature type="domain" description="Asl1-like glycosyl hydrolase catalytic" evidence="2">
    <location>
        <begin position="278"/>
        <end position="495"/>
    </location>
</feature>
<dbReference type="Gene3D" id="2.60.110.10">
    <property type="entry name" value="Thaumatin"/>
    <property type="match status" value="1"/>
</dbReference>
<name>A0ABZ2A4M1_STRNV</name>
<keyword evidence="3" id="KW-0378">Hydrolase</keyword>
<dbReference type="SUPFAM" id="SSF49870">
    <property type="entry name" value="Osmotin, thaumatin-like protein"/>
    <property type="match status" value="1"/>
</dbReference>
<dbReference type="InterPro" id="IPR001938">
    <property type="entry name" value="Thaumatin"/>
</dbReference>
<dbReference type="Pfam" id="PF11790">
    <property type="entry name" value="Glyco_hydro_cc"/>
    <property type="match status" value="1"/>
</dbReference>
<dbReference type="EMBL" id="CP109495">
    <property type="protein sequence ID" value="WUX53561.1"/>
    <property type="molecule type" value="Genomic_DNA"/>
</dbReference>
<accession>A0ABZ2A4M1</accession>
<dbReference type="SUPFAM" id="SSF51445">
    <property type="entry name" value="(Trans)glycosidases"/>
    <property type="match status" value="1"/>
</dbReference>
<dbReference type="InterPro" id="IPR024655">
    <property type="entry name" value="Asl1_glyco_hydro_catalytic"/>
</dbReference>
<proteinExistence type="predicted"/>
<dbReference type="InterPro" id="IPR017853">
    <property type="entry name" value="GH"/>
</dbReference>
<sequence length="500" mass="52801">MSSASADGAEHTVTLKNETDGKIWVGAGVNADGSAELTGLPTLDPGKSATVTIPENSGAGHWRGKFFARQGCEGESGSTFHCAVADCGPFADRCSTGEQPASLAEFNFDRADGMAPWYNVSYVNAVSAPITIVPDGVPPPENGGECAAVGCPTDLLSACPPENLTKDAAGKPIVCVNPNRDAKTAYSNALTEKCPSAYSWSKHDAEAGNEVVRQCRECTGMTVTFHGTGGGAPAPGGDQPAGDNGPQNAVPRPDKAPVDGAGKGVGLNPVDGASEALAASGAKWYHNWASSSAGVTTPEGVEFVPSIWGPNSVTEQELGNAAREGKHLLGFNEPDRADQANMSPEQALDLWPQLEKTGLKLGAPAVSVDADKPGGWLDRFMQGAQARGLRVDFIPLHWYGGDFTPAATGQFIDYLERVHQRYNKPIWVTEYALIDFSQGTPRYPNEFAQADFLKRSQQAMSDLGYVERSAWFALNTETSPTGLFYRGSPNASGNAFREVK</sequence>
<dbReference type="PANTHER" id="PTHR34154:SF3">
    <property type="entry name" value="ALKALI-SENSITIVE LINKAGE PROTEIN 1"/>
    <property type="match status" value="1"/>
</dbReference>
<dbReference type="Pfam" id="PF00314">
    <property type="entry name" value="Thaumatin"/>
    <property type="match status" value="1"/>
</dbReference>
<dbReference type="Gene3D" id="3.20.20.80">
    <property type="entry name" value="Glycosidases"/>
    <property type="match status" value="1"/>
</dbReference>
<keyword evidence="4" id="KW-1185">Reference proteome</keyword>
<dbReference type="PANTHER" id="PTHR34154">
    <property type="entry name" value="ALKALI-SENSITIVE LINKAGE PROTEIN 1"/>
    <property type="match status" value="1"/>
</dbReference>
<dbReference type="RefSeq" id="WP_329077170.1">
    <property type="nucleotide sequence ID" value="NZ_CP109495.1"/>
</dbReference>
<organism evidence="3 4">
    <name type="scientific">Streptomyces niveus</name>
    <name type="common">Streptomyces spheroides</name>
    <dbReference type="NCBI Taxonomy" id="193462"/>
    <lineage>
        <taxon>Bacteria</taxon>
        <taxon>Bacillati</taxon>
        <taxon>Actinomycetota</taxon>
        <taxon>Actinomycetes</taxon>
        <taxon>Kitasatosporales</taxon>
        <taxon>Streptomycetaceae</taxon>
        <taxon>Streptomyces</taxon>
    </lineage>
</organism>
<reference evidence="3" key="1">
    <citation type="submission" date="2022-10" db="EMBL/GenBank/DDBJ databases">
        <title>The complete genomes of actinobacterial strains from the NBC collection.</title>
        <authorList>
            <person name="Joergensen T.S."/>
            <person name="Alvarez Arevalo M."/>
            <person name="Sterndorff E.B."/>
            <person name="Faurdal D."/>
            <person name="Vuksanovic O."/>
            <person name="Mourched A.-S."/>
            <person name="Charusanti P."/>
            <person name="Shaw S."/>
            <person name="Blin K."/>
            <person name="Weber T."/>
        </authorList>
    </citation>
    <scope>NUCLEOTIDE SEQUENCE</scope>
    <source>
        <strain evidence="3">NBC_01432</strain>
    </source>
</reference>
<feature type="region of interest" description="Disordered" evidence="1">
    <location>
        <begin position="226"/>
        <end position="267"/>
    </location>
</feature>
<evidence type="ECO:0000313" key="3">
    <source>
        <dbReference type="EMBL" id="WUX53561.1"/>
    </source>
</evidence>
<evidence type="ECO:0000259" key="2">
    <source>
        <dbReference type="Pfam" id="PF11790"/>
    </source>
</evidence>
<dbReference type="SMART" id="SM00205">
    <property type="entry name" value="THN"/>
    <property type="match status" value="1"/>
</dbReference>
<dbReference type="InterPro" id="IPR053183">
    <property type="entry name" value="ASL1"/>
</dbReference>
<dbReference type="Proteomes" id="UP001432209">
    <property type="component" value="Chromosome"/>
</dbReference>
<dbReference type="PROSITE" id="PS51367">
    <property type="entry name" value="THAUMATIN_2"/>
    <property type="match status" value="1"/>
</dbReference>
<feature type="compositionally biased region" description="Low complexity" evidence="1">
    <location>
        <begin position="235"/>
        <end position="247"/>
    </location>
</feature>
<evidence type="ECO:0000256" key="1">
    <source>
        <dbReference type="SAM" id="MobiDB-lite"/>
    </source>
</evidence>
<evidence type="ECO:0000313" key="4">
    <source>
        <dbReference type="Proteomes" id="UP001432209"/>
    </source>
</evidence>
<dbReference type="GO" id="GO:0016787">
    <property type="term" value="F:hydrolase activity"/>
    <property type="evidence" value="ECO:0007669"/>
    <property type="project" value="UniProtKB-KW"/>
</dbReference>
<protein>
    <submittedName>
        <fullName evidence="3">Glycosyl hydrolase</fullName>
    </submittedName>
</protein>
<dbReference type="InterPro" id="IPR037176">
    <property type="entry name" value="Osmotin/thaumatin-like_sf"/>
</dbReference>
<gene>
    <name evidence="3" type="ORF">OG442_19510</name>
</gene>